<evidence type="ECO:0000313" key="2">
    <source>
        <dbReference type="EMBL" id="MFC5713914.1"/>
    </source>
</evidence>
<evidence type="ECO:0000256" key="1">
    <source>
        <dbReference type="SAM" id="Phobius"/>
    </source>
</evidence>
<keyword evidence="3" id="KW-1185">Reference proteome</keyword>
<keyword evidence="1" id="KW-0812">Transmembrane</keyword>
<proteinExistence type="predicted"/>
<comment type="caution">
    <text evidence="2">The sequence shown here is derived from an EMBL/GenBank/DDBJ whole genome shotgun (WGS) entry which is preliminary data.</text>
</comment>
<keyword evidence="1" id="KW-0472">Membrane</keyword>
<dbReference type="EMBL" id="JBHSOZ010000008">
    <property type="protein sequence ID" value="MFC5713914.1"/>
    <property type="molecule type" value="Genomic_DNA"/>
</dbReference>
<reference evidence="3" key="1">
    <citation type="journal article" date="2019" name="Int. J. Syst. Evol. Microbiol.">
        <title>The Global Catalogue of Microorganisms (GCM) 10K type strain sequencing project: providing services to taxonomists for standard genome sequencing and annotation.</title>
        <authorList>
            <consortium name="The Broad Institute Genomics Platform"/>
            <consortium name="The Broad Institute Genome Sequencing Center for Infectious Disease"/>
            <person name="Wu L."/>
            <person name="Ma J."/>
        </authorList>
    </citation>
    <scope>NUCLEOTIDE SEQUENCE [LARGE SCALE GENOMIC DNA]</scope>
    <source>
        <strain evidence="3">CECT 7184</strain>
    </source>
</reference>
<keyword evidence="1" id="KW-1133">Transmembrane helix</keyword>
<evidence type="ECO:0000313" key="3">
    <source>
        <dbReference type="Proteomes" id="UP001596142"/>
    </source>
</evidence>
<name>A0ABW0YV37_9BACI</name>
<protein>
    <submittedName>
        <fullName evidence="2">EYxxD motif small membrane protein</fullName>
    </submittedName>
</protein>
<dbReference type="NCBIfam" id="NF045534">
    <property type="entry name" value="small_EYxxD"/>
    <property type="match status" value="1"/>
</dbReference>
<accession>A0ABW0YV37</accession>
<dbReference type="RefSeq" id="WP_332835271.1">
    <property type="nucleotide sequence ID" value="NZ_JBHSOZ010000008.1"/>
</dbReference>
<organism evidence="2 3">
    <name type="scientific">Thalassorhabdus alkalitolerans</name>
    <dbReference type="NCBI Taxonomy" id="2282697"/>
    <lineage>
        <taxon>Bacteria</taxon>
        <taxon>Bacillati</taxon>
        <taxon>Bacillota</taxon>
        <taxon>Bacilli</taxon>
        <taxon>Bacillales</taxon>
        <taxon>Bacillaceae</taxon>
        <taxon>Thalassorhabdus</taxon>
    </lineage>
</organism>
<feature type="transmembrane region" description="Helical" evidence="1">
    <location>
        <begin position="12"/>
        <end position="31"/>
    </location>
</feature>
<gene>
    <name evidence="2" type="ORF">ACFPU1_14180</name>
</gene>
<dbReference type="Proteomes" id="UP001596142">
    <property type="component" value="Unassembled WGS sequence"/>
</dbReference>
<sequence>MFNAYWEYVTHTLFVYSMLIGSLMAVGAVFVKKKYVK</sequence>